<dbReference type="EMBL" id="RAPN01000001">
    <property type="protein sequence ID" value="RKD89842.1"/>
    <property type="molecule type" value="Genomic_DNA"/>
</dbReference>
<feature type="chain" id="PRO_5019037138" evidence="1">
    <location>
        <begin position="19"/>
        <end position="190"/>
    </location>
</feature>
<name>A0A419W2Y9_9BACT</name>
<keyword evidence="1" id="KW-0732">Signal</keyword>
<dbReference type="AlphaFoldDB" id="A0A419W2Y9"/>
<protein>
    <submittedName>
        <fullName evidence="2">Uncharacterized protein</fullName>
    </submittedName>
</protein>
<comment type="caution">
    <text evidence="2">The sequence shown here is derived from an EMBL/GenBank/DDBJ whole genome shotgun (WGS) entry which is preliminary data.</text>
</comment>
<evidence type="ECO:0000256" key="1">
    <source>
        <dbReference type="SAM" id="SignalP"/>
    </source>
</evidence>
<sequence>MKQLKYFLISLLILTSFACKYKCPGFDESEMKWVPYSIGETLKYTNKSDTIELSVVDYYMTEPYSFRGVLIMDVWCEAESYYSTSQADNGYEIREDYSDNSDNWGMNVNITKSDFFKFHIPSQSSLADSIKVAYMQDTLINGFQYSEVFVISKDTANLSPRISYFIKAADLGVIEFYDRKSQQKWNLVNE</sequence>
<dbReference type="OrthoDB" id="9929171at2"/>
<dbReference type="PROSITE" id="PS51257">
    <property type="entry name" value="PROKAR_LIPOPROTEIN"/>
    <property type="match status" value="1"/>
</dbReference>
<evidence type="ECO:0000313" key="3">
    <source>
        <dbReference type="Proteomes" id="UP000283387"/>
    </source>
</evidence>
<feature type="signal peptide" evidence="1">
    <location>
        <begin position="1"/>
        <end position="18"/>
    </location>
</feature>
<keyword evidence="3" id="KW-1185">Reference proteome</keyword>
<dbReference type="Proteomes" id="UP000283387">
    <property type="component" value="Unassembled WGS sequence"/>
</dbReference>
<proteinExistence type="predicted"/>
<organism evidence="2 3">
    <name type="scientific">Mangrovibacterium diazotrophicum</name>
    <dbReference type="NCBI Taxonomy" id="1261403"/>
    <lineage>
        <taxon>Bacteria</taxon>
        <taxon>Pseudomonadati</taxon>
        <taxon>Bacteroidota</taxon>
        <taxon>Bacteroidia</taxon>
        <taxon>Marinilabiliales</taxon>
        <taxon>Prolixibacteraceae</taxon>
        <taxon>Mangrovibacterium</taxon>
    </lineage>
</organism>
<gene>
    <name evidence="2" type="ORF">BC643_0175</name>
</gene>
<evidence type="ECO:0000313" key="2">
    <source>
        <dbReference type="EMBL" id="RKD89842.1"/>
    </source>
</evidence>
<accession>A0A419W2Y9</accession>
<reference evidence="2 3" key="1">
    <citation type="submission" date="2018-09" db="EMBL/GenBank/DDBJ databases">
        <title>Genomic Encyclopedia of Archaeal and Bacterial Type Strains, Phase II (KMG-II): from individual species to whole genera.</title>
        <authorList>
            <person name="Goeker M."/>
        </authorList>
    </citation>
    <scope>NUCLEOTIDE SEQUENCE [LARGE SCALE GENOMIC DNA]</scope>
    <source>
        <strain evidence="2 3">DSM 27148</strain>
    </source>
</reference>
<dbReference type="RefSeq" id="WP_147377097.1">
    <property type="nucleotide sequence ID" value="NZ_RAPN01000001.1"/>
</dbReference>